<name>A0A1J1C8D9_CALAY</name>
<protein>
    <submittedName>
        <fullName evidence="1">Uncharacterized protein</fullName>
    </submittedName>
</protein>
<evidence type="ECO:0000313" key="1">
    <source>
        <dbReference type="EMBL" id="APF18965.1"/>
    </source>
</evidence>
<dbReference type="AlphaFoldDB" id="A0A1J1C8D9"/>
<reference evidence="1 2" key="1">
    <citation type="submission" date="2016-11" db="EMBL/GenBank/DDBJ databases">
        <title>Genomic analysis of Caldithrix abyssi and proposal of a novel bacterial phylum Caldithrichaeota.</title>
        <authorList>
            <person name="Kublanov I."/>
            <person name="Sigalova O."/>
            <person name="Gavrilov S."/>
            <person name="Lebedinsky A."/>
            <person name="Ivanova N."/>
            <person name="Daum C."/>
            <person name="Reddy T."/>
            <person name="Klenk H.P."/>
            <person name="Goker M."/>
            <person name="Reva O."/>
            <person name="Miroshnichenko M."/>
            <person name="Kyprides N."/>
            <person name="Woyke T."/>
            <person name="Gelfand M."/>
        </authorList>
    </citation>
    <scope>NUCLEOTIDE SEQUENCE [LARGE SCALE GENOMIC DNA]</scope>
    <source>
        <strain evidence="1 2">LF13</strain>
    </source>
</reference>
<evidence type="ECO:0000313" key="2">
    <source>
        <dbReference type="Proteomes" id="UP000183868"/>
    </source>
</evidence>
<proteinExistence type="predicted"/>
<dbReference type="KEGG" id="caby:Cabys_2216"/>
<dbReference type="Proteomes" id="UP000183868">
    <property type="component" value="Chromosome"/>
</dbReference>
<sequence>MPQIVPFSFKWAAFFTDLSILQPVINQRSALLIKKHIPCQN</sequence>
<organism evidence="1 2">
    <name type="scientific">Caldithrix abyssi DSM 13497</name>
    <dbReference type="NCBI Taxonomy" id="880073"/>
    <lineage>
        <taxon>Bacteria</taxon>
        <taxon>Pseudomonadati</taxon>
        <taxon>Calditrichota</taxon>
        <taxon>Calditrichia</taxon>
        <taxon>Calditrichales</taxon>
        <taxon>Calditrichaceae</taxon>
        <taxon>Caldithrix</taxon>
    </lineage>
</organism>
<accession>A0A1J1C8D9</accession>
<dbReference type="EMBL" id="CP018099">
    <property type="protein sequence ID" value="APF18965.1"/>
    <property type="molecule type" value="Genomic_DNA"/>
</dbReference>
<gene>
    <name evidence="1" type="ORF">Cabys_2216</name>
</gene>